<dbReference type="GO" id="GO:0034455">
    <property type="term" value="C:t-UTP complex"/>
    <property type="evidence" value="ECO:0007669"/>
    <property type="project" value="TreeGrafter"/>
</dbReference>
<dbReference type="GO" id="GO:0000462">
    <property type="term" value="P:maturation of SSU-rRNA from tricistronic rRNA transcript (SSU-rRNA, 5.8S rRNA, LSU-rRNA)"/>
    <property type="evidence" value="ECO:0007669"/>
    <property type="project" value="InterPro"/>
</dbReference>
<keyword evidence="1" id="KW-1133">Transmembrane helix</keyword>
<dbReference type="InterPro" id="IPR036322">
    <property type="entry name" value="WD40_repeat_dom_sf"/>
</dbReference>
<keyword evidence="2" id="KW-1185">Reference proteome</keyword>
<keyword evidence="1" id="KW-0812">Transmembrane</keyword>
<sequence length="662" mass="74069">MTKSSKRVGRSEIIVEQSNLYLSEGYTTSSLCINTSIYKLCAIRRLDNTEQSISVIEFWNVIEMPNMVLEQSIPLINVEIEACEWVGNYAVCAATNGMVYQVNPFTGVTTSCQICPSAIWCIKSMSDSKFLLGSDNGIVYLCILDREDNDKILIKSRINIDMETRILSIAYSSEVSIIGVGILDAIIFIKLNGNTEIKRYTVKLPKRDLTVEVLVWSLAFQGKTLVSGDSLGRTCLWNSKNGSLLKIISSHQGHVLALAVSGTDIFASGTDYRIQVISALTSQEKKFDYATKGQRIIHSNDVRALAAIDQWLVSGGAEHELYVSKKHEKTKTFGSINQTRVAKDCNKILFAYSTYVEIWLRGDTDFDESKKIGNNYTLMNIPKNVLRIDSPKKRFIVNAEISPNGKYISILTDKMTFVYKICLEEKKPVVQVLALPYKSNSIILEDDVVIWSNGNFSISKYNFNEKKEVSLAHVENSFCLTKLVKNTSGSLVVGRNNRNQLIVFGREKCEDVFSTLNVTHSITDFKFIKENVIVVSTSSSSHSLMLYNLDTLEQIGSSISYEALFGKDQNGFIDGLEYSAKNGKLVVVSENNWKIVSGLSQGSPVLESLNLQTVEKNSNKKCYIVPKWINDKHSENVLFLSYSSPRGMPSNVPTNISRYGRN</sequence>
<dbReference type="STRING" id="174720.A0A0N5CED2"/>
<dbReference type="WBParaSite" id="SPAL_0001622200.1">
    <property type="protein sequence ID" value="SPAL_0001622200.1"/>
    <property type="gene ID" value="SPAL_0001622200"/>
</dbReference>
<dbReference type="InterPro" id="IPR015943">
    <property type="entry name" value="WD40/YVTN_repeat-like_dom_sf"/>
</dbReference>
<dbReference type="SUPFAM" id="SSF50978">
    <property type="entry name" value="WD40 repeat-like"/>
    <property type="match status" value="1"/>
</dbReference>
<organism evidence="2 3">
    <name type="scientific">Strongyloides papillosus</name>
    <name type="common">Intestinal threadworm</name>
    <dbReference type="NCBI Taxonomy" id="174720"/>
    <lineage>
        <taxon>Eukaryota</taxon>
        <taxon>Metazoa</taxon>
        <taxon>Ecdysozoa</taxon>
        <taxon>Nematoda</taxon>
        <taxon>Chromadorea</taxon>
        <taxon>Rhabditida</taxon>
        <taxon>Tylenchina</taxon>
        <taxon>Panagrolaimomorpha</taxon>
        <taxon>Strongyloidoidea</taxon>
        <taxon>Strongyloididae</taxon>
        <taxon>Strongyloides</taxon>
    </lineage>
</organism>
<dbReference type="Gene3D" id="2.130.10.10">
    <property type="entry name" value="YVTN repeat-like/Quinoprotein amine dehydrogenase"/>
    <property type="match status" value="1"/>
</dbReference>
<protein>
    <submittedName>
        <fullName evidence="3">Cirhin</fullName>
    </submittedName>
</protein>
<dbReference type="PANTHER" id="PTHR44163">
    <property type="entry name" value="U3 SMALL NUCLEOLAR RNA-ASSOCIATED PROTEIN 4 HOMOLOG"/>
    <property type="match status" value="1"/>
</dbReference>
<dbReference type="Proteomes" id="UP000046392">
    <property type="component" value="Unplaced"/>
</dbReference>
<dbReference type="InterPro" id="IPR046351">
    <property type="entry name" value="UTP4"/>
</dbReference>
<dbReference type="SUPFAM" id="SSF50998">
    <property type="entry name" value="Quinoprotein alcohol dehydrogenase-like"/>
    <property type="match status" value="1"/>
</dbReference>
<reference evidence="3" key="1">
    <citation type="submission" date="2017-02" db="UniProtKB">
        <authorList>
            <consortium name="WormBaseParasite"/>
        </authorList>
    </citation>
    <scope>IDENTIFICATION</scope>
</reference>
<evidence type="ECO:0000313" key="2">
    <source>
        <dbReference type="Proteomes" id="UP000046392"/>
    </source>
</evidence>
<proteinExistence type="predicted"/>
<dbReference type="AlphaFoldDB" id="A0A0N5CED2"/>
<dbReference type="GO" id="GO:0003723">
    <property type="term" value="F:RNA binding"/>
    <property type="evidence" value="ECO:0007669"/>
    <property type="project" value="TreeGrafter"/>
</dbReference>
<evidence type="ECO:0000256" key="1">
    <source>
        <dbReference type="SAM" id="Phobius"/>
    </source>
</evidence>
<dbReference type="GO" id="GO:0032040">
    <property type="term" value="C:small-subunit processome"/>
    <property type="evidence" value="ECO:0007669"/>
    <property type="project" value="TreeGrafter"/>
</dbReference>
<keyword evidence="1" id="KW-0472">Membrane</keyword>
<dbReference type="InterPro" id="IPR011047">
    <property type="entry name" value="Quinoprotein_ADH-like_sf"/>
</dbReference>
<accession>A0A0N5CED2</accession>
<name>A0A0N5CED2_STREA</name>
<dbReference type="PANTHER" id="PTHR44163:SF1">
    <property type="entry name" value="U3 SMALL NUCLEOLAR RNA-ASSOCIATED PROTEIN 4 HOMOLOG"/>
    <property type="match status" value="1"/>
</dbReference>
<feature type="transmembrane region" description="Helical" evidence="1">
    <location>
        <begin position="166"/>
        <end position="189"/>
    </location>
</feature>
<evidence type="ECO:0000313" key="3">
    <source>
        <dbReference type="WBParaSite" id="SPAL_0001622200.1"/>
    </source>
</evidence>
<dbReference type="GO" id="GO:0030686">
    <property type="term" value="C:90S preribosome"/>
    <property type="evidence" value="ECO:0007669"/>
    <property type="project" value="InterPro"/>
</dbReference>